<proteinExistence type="predicted"/>
<keyword evidence="2" id="KW-1185">Reference proteome</keyword>
<evidence type="ECO:0000313" key="2">
    <source>
        <dbReference type="Proteomes" id="UP000460715"/>
    </source>
</evidence>
<sequence length="578" mass="61038">MIVYGDAVRHEEPHALLGALQEGLRQLSGLPPGLARHTALVARFIEAGELAQGLADAAFRARGEDAASAQGDAGTALLTRLAAALRASWSSGFQDLPPLPEAFLPGPLPEVIAPKRMEGFSFYALYPEGYLQAAEKAGLGEATVVIGLRSIGLPLAALVAAALGAAPPVSLRPVGHPFERRLALSGEIKAALLRGQGPRAIVDEGPGLSGSSMGAVADLLEGGGIAPSRLHFFPSHGGAPGPQASARHRARWSAAARHLCDFERLVLHASRPAHRLEHWAADLTGPPEAPLRELSGGAWRALRYAAEGAWPPANPQQERRKFLLQAGGRPWLLKFTGLGPEGEGKARMGRMLSEAGLVPSLAGYRHGFLVAGWEAAARGLDQAPRPPAALLAPVARYLAFRRRHFAKGSGGASLAALWDMACHNTAEALGEPAARALRRLQPDLPRLEARLRPIAGDNRLHPWEWLALPDGRLLKADALDHHAAHDLIGCQDLAWDLVGAEVELGLAPTALAAAVARESGHATDPALPDAYRPCYLAFQLGAAGMAAAACQGMPEEAARLRAATRRYTVLLRRLIEAG</sequence>
<comment type="caution">
    <text evidence="1">The sequence shown here is derived from an EMBL/GenBank/DDBJ whole genome shotgun (WGS) entry which is preliminary data.</text>
</comment>
<dbReference type="AlphaFoldDB" id="A0A845BKK9"/>
<dbReference type="EMBL" id="SNVJ01000028">
    <property type="protein sequence ID" value="MXP65807.1"/>
    <property type="molecule type" value="Genomic_DNA"/>
</dbReference>
<dbReference type="Proteomes" id="UP000460715">
    <property type="component" value="Unassembled WGS sequence"/>
</dbReference>
<reference evidence="1 2" key="1">
    <citation type="submission" date="2019-03" db="EMBL/GenBank/DDBJ databases">
        <title>Roseomonas sp. a novel Roseomonas species isolated from Sea whip Gorgonian.</title>
        <authorList>
            <person name="Li F."/>
            <person name="Pan X."/>
            <person name="Huang S."/>
            <person name="Li Z."/>
            <person name="Meng B."/>
        </authorList>
    </citation>
    <scope>NUCLEOTIDE SEQUENCE [LARGE SCALE GENOMIC DNA]</scope>
    <source>
        <strain evidence="1 2">M0104</strain>
    </source>
</reference>
<name>A0A845BKK9_9PROT</name>
<protein>
    <submittedName>
        <fullName evidence="1">Uncharacterized protein</fullName>
    </submittedName>
</protein>
<organism evidence="1 2">
    <name type="scientific">Teichococcus coralli</name>
    <dbReference type="NCBI Taxonomy" id="2545983"/>
    <lineage>
        <taxon>Bacteria</taxon>
        <taxon>Pseudomonadati</taxon>
        <taxon>Pseudomonadota</taxon>
        <taxon>Alphaproteobacteria</taxon>
        <taxon>Acetobacterales</taxon>
        <taxon>Roseomonadaceae</taxon>
        <taxon>Roseomonas</taxon>
    </lineage>
</organism>
<gene>
    <name evidence="1" type="ORF">E0493_20875</name>
</gene>
<dbReference type="RefSeq" id="WP_160939216.1">
    <property type="nucleotide sequence ID" value="NZ_SNVJ01000028.1"/>
</dbReference>
<dbReference type="OrthoDB" id="7592571at2"/>
<evidence type="ECO:0000313" key="1">
    <source>
        <dbReference type="EMBL" id="MXP65807.1"/>
    </source>
</evidence>
<accession>A0A845BKK9</accession>